<proteinExistence type="inferred from homology"/>
<dbReference type="SUPFAM" id="SSF63562">
    <property type="entry name" value="RPB6/omega subunit-like"/>
    <property type="match status" value="1"/>
</dbReference>
<evidence type="ECO:0000256" key="3">
    <source>
        <dbReference type="ARBA" id="ARBA00013725"/>
    </source>
</evidence>
<protein>
    <recommendedName>
        <fullName evidence="3 11">DNA-directed RNA polymerase subunit omega</fullName>
        <shortName evidence="11">RNAP omega subunit</shortName>
        <ecNumber evidence="2 11">2.7.7.6</ecNumber>
    </recommendedName>
    <alternativeName>
        <fullName evidence="11">RNA polymerase omega subunit</fullName>
    </alternativeName>
    <alternativeName>
        <fullName evidence="9 11">Transcriptase subunit omega</fullName>
    </alternativeName>
</protein>
<keyword evidence="13" id="KW-1185">Reference proteome</keyword>
<keyword evidence="5 11" id="KW-0808">Transferase</keyword>
<comment type="similarity">
    <text evidence="1 11">Belongs to the RNA polymerase subunit omega family.</text>
</comment>
<evidence type="ECO:0000256" key="1">
    <source>
        <dbReference type="ARBA" id="ARBA00006711"/>
    </source>
</evidence>
<dbReference type="RefSeq" id="WP_092084156.1">
    <property type="nucleotide sequence ID" value="NZ_FNEL01000004.1"/>
</dbReference>
<dbReference type="STRING" id="84521.SAMN04487994_100446"/>
<accession>A0A2N6SMV7</accession>
<evidence type="ECO:0000256" key="6">
    <source>
        <dbReference type="ARBA" id="ARBA00022695"/>
    </source>
</evidence>
<keyword evidence="6 11" id="KW-0548">Nucleotidyltransferase</keyword>
<evidence type="ECO:0000256" key="2">
    <source>
        <dbReference type="ARBA" id="ARBA00012418"/>
    </source>
</evidence>
<dbReference type="NCBIfam" id="TIGR00690">
    <property type="entry name" value="rpoZ"/>
    <property type="match status" value="1"/>
</dbReference>
<evidence type="ECO:0000256" key="10">
    <source>
        <dbReference type="ARBA" id="ARBA00048552"/>
    </source>
</evidence>
<dbReference type="EC" id="2.7.7.6" evidence="2 11"/>
<dbReference type="Pfam" id="PF01192">
    <property type="entry name" value="RNA_pol_Rpb6"/>
    <property type="match status" value="1"/>
</dbReference>
<gene>
    <name evidence="11" type="primary">rpoZ</name>
    <name evidence="12" type="ORF">CJ205_04515</name>
</gene>
<dbReference type="GO" id="GO:0006351">
    <property type="term" value="P:DNA-templated transcription"/>
    <property type="evidence" value="ECO:0007669"/>
    <property type="project" value="UniProtKB-UniRule"/>
</dbReference>
<dbReference type="PANTHER" id="PTHR34476">
    <property type="entry name" value="DNA-DIRECTED RNA POLYMERASE SUBUNIT OMEGA"/>
    <property type="match status" value="1"/>
</dbReference>
<dbReference type="Proteomes" id="UP000235682">
    <property type="component" value="Unassembled WGS sequence"/>
</dbReference>
<organism evidence="12 13">
    <name type="scientific">Dolosicoccus paucivorans</name>
    <dbReference type="NCBI Taxonomy" id="84521"/>
    <lineage>
        <taxon>Bacteria</taxon>
        <taxon>Bacillati</taxon>
        <taxon>Bacillota</taxon>
        <taxon>Bacilli</taxon>
        <taxon>Lactobacillales</taxon>
        <taxon>Aerococcaceae</taxon>
        <taxon>Dolosicoccus</taxon>
    </lineage>
</organism>
<keyword evidence="4 11" id="KW-0240">DNA-directed RNA polymerase</keyword>
<comment type="catalytic activity">
    <reaction evidence="10 11">
        <text>RNA(n) + a ribonucleoside 5'-triphosphate = RNA(n+1) + diphosphate</text>
        <dbReference type="Rhea" id="RHEA:21248"/>
        <dbReference type="Rhea" id="RHEA-COMP:14527"/>
        <dbReference type="Rhea" id="RHEA-COMP:17342"/>
        <dbReference type="ChEBI" id="CHEBI:33019"/>
        <dbReference type="ChEBI" id="CHEBI:61557"/>
        <dbReference type="ChEBI" id="CHEBI:140395"/>
        <dbReference type="EC" id="2.7.7.6"/>
    </reaction>
</comment>
<dbReference type="GO" id="GO:0003677">
    <property type="term" value="F:DNA binding"/>
    <property type="evidence" value="ECO:0007669"/>
    <property type="project" value="UniProtKB-UniRule"/>
</dbReference>
<dbReference type="HAMAP" id="MF_00366">
    <property type="entry name" value="RNApol_bact_RpoZ"/>
    <property type="match status" value="1"/>
</dbReference>
<evidence type="ECO:0000313" key="12">
    <source>
        <dbReference type="EMBL" id="PMC58389.1"/>
    </source>
</evidence>
<dbReference type="AlphaFoldDB" id="A0A2N6SMV7"/>
<dbReference type="InterPro" id="IPR003716">
    <property type="entry name" value="DNA-dir_RNA_pol_omega"/>
</dbReference>
<evidence type="ECO:0000256" key="8">
    <source>
        <dbReference type="ARBA" id="ARBA00024694"/>
    </source>
</evidence>
<evidence type="ECO:0000313" key="13">
    <source>
        <dbReference type="Proteomes" id="UP000235682"/>
    </source>
</evidence>
<dbReference type="InterPro" id="IPR006110">
    <property type="entry name" value="Pol_omega/Rpo6/RPB6"/>
</dbReference>
<keyword evidence="7 11" id="KW-0804">Transcription</keyword>
<dbReference type="OrthoDB" id="9815459at2"/>
<evidence type="ECO:0000256" key="4">
    <source>
        <dbReference type="ARBA" id="ARBA00022478"/>
    </source>
</evidence>
<evidence type="ECO:0000256" key="9">
    <source>
        <dbReference type="ARBA" id="ARBA00029924"/>
    </source>
</evidence>
<comment type="subunit">
    <text evidence="11">The RNAP catalytic core consists of 2 alpha, 1 beta, 1 beta' and 1 omega subunit. When a sigma factor is associated with the core the holoenzyme is formed, which can initiate transcription.</text>
</comment>
<comment type="caution">
    <text evidence="12">The sequence shown here is derived from an EMBL/GenBank/DDBJ whole genome shotgun (WGS) entry which is preliminary data.</text>
</comment>
<reference evidence="12 13" key="1">
    <citation type="submission" date="2017-09" db="EMBL/GenBank/DDBJ databases">
        <title>Bacterial strain isolated from the female urinary microbiota.</title>
        <authorList>
            <person name="Thomas-White K."/>
            <person name="Kumar N."/>
            <person name="Forster S."/>
            <person name="Putonti C."/>
            <person name="Lawley T."/>
            <person name="Wolfe A.J."/>
        </authorList>
    </citation>
    <scope>NUCLEOTIDE SEQUENCE [LARGE SCALE GENOMIC DNA]</scope>
    <source>
        <strain evidence="12 13">UMB0852</strain>
    </source>
</reference>
<sequence>MMLYPSIDRLIDAVPSKYSMIILASKRAHQLDEYDNELLEKYQSVSSVGKALEEIAEGVLQISEDAE</sequence>
<dbReference type="PANTHER" id="PTHR34476:SF1">
    <property type="entry name" value="DNA-DIRECTED RNA POLYMERASE SUBUNIT OMEGA"/>
    <property type="match status" value="1"/>
</dbReference>
<dbReference type="SMART" id="SM01409">
    <property type="entry name" value="RNA_pol_Rpb6"/>
    <property type="match status" value="1"/>
</dbReference>
<evidence type="ECO:0000256" key="7">
    <source>
        <dbReference type="ARBA" id="ARBA00023163"/>
    </source>
</evidence>
<evidence type="ECO:0000256" key="11">
    <source>
        <dbReference type="HAMAP-Rule" id="MF_00366"/>
    </source>
</evidence>
<comment type="function">
    <text evidence="8 11">Promotes RNA polymerase assembly. Latches the N- and C-terminal regions of the beta' subunit thereby facilitating its interaction with the beta and alpha subunits.</text>
</comment>
<dbReference type="InterPro" id="IPR036161">
    <property type="entry name" value="RPB6/omega-like_sf"/>
</dbReference>
<dbReference type="EMBL" id="PNHE01000015">
    <property type="protein sequence ID" value="PMC58389.1"/>
    <property type="molecule type" value="Genomic_DNA"/>
</dbReference>
<dbReference type="Gene3D" id="3.90.940.10">
    <property type="match status" value="1"/>
</dbReference>
<name>A0A2N6SMV7_9LACT</name>
<dbReference type="GO" id="GO:0000428">
    <property type="term" value="C:DNA-directed RNA polymerase complex"/>
    <property type="evidence" value="ECO:0007669"/>
    <property type="project" value="UniProtKB-KW"/>
</dbReference>
<evidence type="ECO:0000256" key="5">
    <source>
        <dbReference type="ARBA" id="ARBA00022679"/>
    </source>
</evidence>
<dbReference type="GO" id="GO:0003899">
    <property type="term" value="F:DNA-directed RNA polymerase activity"/>
    <property type="evidence" value="ECO:0007669"/>
    <property type="project" value="UniProtKB-UniRule"/>
</dbReference>